<dbReference type="Proteomes" id="UP001444661">
    <property type="component" value="Unassembled WGS sequence"/>
</dbReference>
<comment type="caution">
    <text evidence="2">The sequence shown here is derived from an EMBL/GenBank/DDBJ whole genome shotgun (WGS) entry which is preliminary data.</text>
</comment>
<gene>
    <name evidence="2" type="ORF">PG993_012146</name>
</gene>
<sequence>MATSEELLATSAGYVSTFPAPGLRKTVRHITGHNAEGKGVFLSTDCGDHHRIIGNEQAIANILYSTKETPVELNGDHDIKYAKETEVSKRTLYTPPTDVEHLIEPLEKPGLHIHNGSVCRMIDFGPNVLSPMHRAVSLDYGVVLEGEFKLILDSGEERVMRQGDVSVQRASAHQWHNITGNGTLPGRMMWILLDCKPVLVDGKPLTEELNELQPYYEGR</sequence>
<dbReference type="InterPro" id="IPR011051">
    <property type="entry name" value="RmlC_Cupin_sf"/>
</dbReference>
<dbReference type="PANTHER" id="PTHR36156:SF2">
    <property type="entry name" value="CUPIN TYPE-2 DOMAIN-CONTAINING PROTEIN"/>
    <property type="match status" value="1"/>
</dbReference>
<proteinExistence type="predicted"/>
<evidence type="ECO:0000313" key="2">
    <source>
        <dbReference type="EMBL" id="KAK8024080.1"/>
    </source>
</evidence>
<dbReference type="SUPFAM" id="SSF51182">
    <property type="entry name" value="RmlC-like cupins"/>
    <property type="match status" value="1"/>
</dbReference>
<dbReference type="Gene3D" id="2.60.120.10">
    <property type="entry name" value="Jelly Rolls"/>
    <property type="match status" value="1"/>
</dbReference>
<reference evidence="2 3" key="1">
    <citation type="submission" date="2023-01" db="EMBL/GenBank/DDBJ databases">
        <title>Analysis of 21 Apiospora genomes using comparative genomics revels a genus with tremendous synthesis potential of carbohydrate active enzymes and secondary metabolites.</title>
        <authorList>
            <person name="Sorensen T."/>
        </authorList>
    </citation>
    <scope>NUCLEOTIDE SEQUENCE [LARGE SCALE GENOMIC DNA]</scope>
    <source>
        <strain evidence="2 3">CBS 33761</strain>
    </source>
</reference>
<protein>
    <recommendedName>
        <fullName evidence="1">Cupin type-2 domain-containing protein</fullName>
    </recommendedName>
</protein>
<name>A0ABR1S336_9PEZI</name>
<dbReference type="Pfam" id="PF07883">
    <property type="entry name" value="Cupin_2"/>
    <property type="match status" value="1"/>
</dbReference>
<dbReference type="InterPro" id="IPR047142">
    <property type="entry name" value="OryJ/VirC-like"/>
</dbReference>
<dbReference type="InterPro" id="IPR014710">
    <property type="entry name" value="RmlC-like_jellyroll"/>
</dbReference>
<feature type="domain" description="Cupin type-2" evidence="1">
    <location>
        <begin position="125"/>
        <end position="191"/>
    </location>
</feature>
<dbReference type="InterPro" id="IPR013096">
    <property type="entry name" value="Cupin_2"/>
</dbReference>
<dbReference type="CDD" id="cd02231">
    <property type="entry name" value="cupin_BLL6423-like"/>
    <property type="match status" value="1"/>
</dbReference>
<evidence type="ECO:0000313" key="3">
    <source>
        <dbReference type="Proteomes" id="UP001444661"/>
    </source>
</evidence>
<organism evidence="2 3">
    <name type="scientific">Apiospora rasikravindrae</name>
    <dbReference type="NCBI Taxonomy" id="990691"/>
    <lineage>
        <taxon>Eukaryota</taxon>
        <taxon>Fungi</taxon>
        <taxon>Dikarya</taxon>
        <taxon>Ascomycota</taxon>
        <taxon>Pezizomycotina</taxon>
        <taxon>Sordariomycetes</taxon>
        <taxon>Xylariomycetidae</taxon>
        <taxon>Amphisphaeriales</taxon>
        <taxon>Apiosporaceae</taxon>
        <taxon>Apiospora</taxon>
    </lineage>
</organism>
<keyword evidence="3" id="KW-1185">Reference proteome</keyword>
<evidence type="ECO:0000259" key="1">
    <source>
        <dbReference type="Pfam" id="PF07883"/>
    </source>
</evidence>
<dbReference type="EMBL" id="JAQQWK010000011">
    <property type="protein sequence ID" value="KAK8024080.1"/>
    <property type="molecule type" value="Genomic_DNA"/>
</dbReference>
<dbReference type="PANTHER" id="PTHR36156">
    <property type="entry name" value="SLR2101 PROTEIN"/>
    <property type="match status" value="1"/>
</dbReference>
<accession>A0ABR1S336</accession>